<evidence type="ECO:0000256" key="3">
    <source>
        <dbReference type="ARBA" id="ARBA00022679"/>
    </source>
</evidence>
<gene>
    <name evidence="9" type="ORF">ACFQKB_19615</name>
</gene>
<dbReference type="InterPro" id="IPR011009">
    <property type="entry name" value="Kinase-like_dom_sf"/>
</dbReference>
<evidence type="ECO:0000256" key="6">
    <source>
        <dbReference type="ARBA" id="ARBA00022840"/>
    </source>
</evidence>
<feature type="domain" description="Protein kinase" evidence="8">
    <location>
        <begin position="197"/>
        <end position="454"/>
    </location>
</feature>
<dbReference type="EC" id="2.7.11.1" evidence="1"/>
<dbReference type="RefSeq" id="WP_378063416.1">
    <property type="nucleotide sequence ID" value="NZ_JBHSXS010000010.1"/>
</dbReference>
<dbReference type="Gene3D" id="1.10.510.10">
    <property type="entry name" value="Transferase(Phosphotransferase) domain 1"/>
    <property type="match status" value="1"/>
</dbReference>
<dbReference type="Proteomes" id="UP001596380">
    <property type="component" value="Unassembled WGS sequence"/>
</dbReference>
<reference evidence="10" key="1">
    <citation type="journal article" date="2019" name="Int. J. Syst. Evol. Microbiol.">
        <title>The Global Catalogue of Microorganisms (GCM) 10K type strain sequencing project: providing services to taxonomists for standard genome sequencing and annotation.</title>
        <authorList>
            <consortium name="The Broad Institute Genomics Platform"/>
            <consortium name="The Broad Institute Genome Sequencing Center for Infectious Disease"/>
            <person name="Wu L."/>
            <person name="Ma J."/>
        </authorList>
    </citation>
    <scope>NUCLEOTIDE SEQUENCE [LARGE SCALE GENOMIC DNA]</scope>
    <source>
        <strain evidence="10">JCM 3369</strain>
    </source>
</reference>
<evidence type="ECO:0000259" key="8">
    <source>
        <dbReference type="PROSITE" id="PS50011"/>
    </source>
</evidence>
<dbReference type="Pfam" id="PF21813">
    <property type="entry name" value="DUF6882"/>
    <property type="match status" value="1"/>
</dbReference>
<evidence type="ECO:0000256" key="4">
    <source>
        <dbReference type="ARBA" id="ARBA00022741"/>
    </source>
</evidence>
<evidence type="ECO:0000313" key="10">
    <source>
        <dbReference type="Proteomes" id="UP001596380"/>
    </source>
</evidence>
<organism evidence="9 10">
    <name type="scientific">Actinomadura yumaensis</name>
    <dbReference type="NCBI Taxonomy" id="111807"/>
    <lineage>
        <taxon>Bacteria</taxon>
        <taxon>Bacillati</taxon>
        <taxon>Actinomycetota</taxon>
        <taxon>Actinomycetes</taxon>
        <taxon>Streptosporangiales</taxon>
        <taxon>Thermomonosporaceae</taxon>
        <taxon>Actinomadura</taxon>
    </lineage>
</organism>
<protein>
    <recommendedName>
        <fullName evidence="1">non-specific serine/threonine protein kinase</fullName>
        <ecNumber evidence="1">2.7.11.1</ecNumber>
    </recommendedName>
</protein>
<keyword evidence="3 9" id="KW-0808">Transferase</keyword>
<feature type="binding site" evidence="7">
    <location>
        <position position="226"/>
    </location>
    <ligand>
        <name>ATP</name>
        <dbReference type="ChEBI" id="CHEBI:30616"/>
    </ligand>
</feature>
<dbReference type="CDD" id="cd14014">
    <property type="entry name" value="STKc_PknB_like"/>
    <property type="match status" value="1"/>
</dbReference>
<dbReference type="InterPro" id="IPR049249">
    <property type="entry name" value="DUF6882"/>
</dbReference>
<dbReference type="PROSITE" id="PS00107">
    <property type="entry name" value="PROTEIN_KINASE_ATP"/>
    <property type="match status" value="1"/>
</dbReference>
<evidence type="ECO:0000256" key="1">
    <source>
        <dbReference type="ARBA" id="ARBA00012513"/>
    </source>
</evidence>
<keyword evidence="6 7" id="KW-0067">ATP-binding</keyword>
<keyword evidence="5 9" id="KW-0418">Kinase</keyword>
<keyword evidence="10" id="KW-1185">Reference proteome</keyword>
<comment type="caution">
    <text evidence="9">The sequence shown here is derived from an EMBL/GenBank/DDBJ whole genome shotgun (WGS) entry which is preliminary data.</text>
</comment>
<dbReference type="PANTHER" id="PTHR43289:SF6">
    <property type="entry name" value="SERINE_THREONINE-PROTEIN KINASE NEKL-3"/>
    <property type="match status" value="1"/>
</dbReference>
<evidence type="ECO:0000256" key="5">
    <source>
        <dbReference type="ARBA" id="ARBA00022777"/>
    </source>
</evidence>
<evidence type="ECO:0000313" key="9">
    <source>
        <dbReference type="EMBL" id="MFC6881970.1"/>
    </source>
</evidence>
<dbReference type="Pfam" id="PF00069">
    <property type="entry name" value="Pkinase"/>
    <property type="match status" value="1"/>
</dbReference>
<dbReference type="InterPro" id="IPR000719">
    <property type="entry name" value="Prot_kinase_dom"/>
</dbReference>
<dbReference type="SMART" id="SM00220">
    <property type="entry name" value="S_TKc"/>
    <property type="match status" value="1"/>
</dbReference>
<dbReference type="SUPFAM" id="SSF56112">
    <property type="entry name" value="Protein kinase-like (PK-like)"/>
    <property type="match status" value="1"/>
</dbReference>
<accession>A0ABW2CM16</accession>
<dbReference type="InterPro" id="IPR008271">
    <property type="entry name" value="Ser/Thr_kinase_AS"/>
</dbReference>
<sequence length="458" mass="50098">MAVLSLGFERLWRENSVAAARQQGALRGVLPNSDWAVDFSRRTYKTGGVVLQISLLGSYALKERTWLWGWGNPSFGLDHVAVIPTLRLRRIGEAMGVPELEAMEEFALYEEGEDAGEQGRRVALVASALLRQGGVIEAAYDRGVAYLSVDDLMVPRTWPEEAGPREGMPRAETAVAELPEWSPHSAIPVTNVEIPGYEIAALLGSGGHAMVFHGTDVRLGREVAIKIINRKVEGERDRRRFDREVNATVRLSEHPNVVTLYGAGTLDDGRPFLVTEFCPGGSLDDRLRRGGTLPPAEVRNIGMQVADAVADAHRLGVIHRDIKPANLLFTRFRRVALADFGIAVLPGVDLSVTHSMTLLYAAPEVLRGGVGEQVCDVYSLGVTLYELLAGRTPHDPGHNLPIRALIDELLRLQEGPVPDIPGVHPSFMAVIRTALHTDPGRRYQHAGQMQDALARVIV</sequence>
<keyword evidence="2" id="KW-0723">Serine/threonine-protein kinase</keyword>
<name>A0ABW2CM16_9ACTN</name>
<evidence type="ECO:0000256" key="2">
    <source>
        <dbReference type="ARBA" id="ARBA00022527"/>
    </source>
</evidence>
<dbReference type="InterPro" id="IPR017441">
    <property type="entry name" value="Protein_kinase_ATP_BS"/>
</dbReference>
<dbReference type="PANTHER" id="PTHR43289">
    <property type="entry name" value="MITOGEN-ACTIVATED PROTEIN KINASE KINASE KINASE 20-RELATED"/>
    <property type="match status" value="1"/>
</dbReference>
<evidence type="ECO:0000256" key="7">
    <source>
        <dbReference type="PROSITE-ProRule" id="PRU10141"/>
    </source>
</evidence>
<keyword evidence="4 7" id="KW-0547">Nucleotide-binding</keyword>
<proteinExistence type="predicted"/>
<dbReference type="EMBL" id="JBHSXS010000010">
    <property type="protein sequence ID" value="MFC6881970.1"/>
    <property type="molecule type" value="Genomic_DNA"/>
</dbReference>
<dbReference type="PROSITE" id="PS00108">
    <property type="entry name" value="PROTEIN_KINASE_ST"/>
    <property type="match status" value="1"/>
</dbReference>
<dbReference type="PROSITE" id="PS50011">
    <property type="entry name" value="PROTEIN_KINASE_DOM"/>
    <property type="match status" value="1"/>
</dbReference>
<dbReference type="GO" id="GO:0004674">
    <property type="term" value="F:protein serine/threonine kinase activity"/>
    <property type="evidence" value="ECO:0007669"/>
    <property type="project" value="UniProtKB-EC"/>
</dbReference>